<reference evidence="1" key="1">
    <citation type="journal article" date="2015" name="Nature">
        <title>Complex archaea that bridge the gap between prokaryotes and eukaryotes.</title>
        <authorList>
            <person name="Spang A."/>
            <person name="Saw J.H."/>
            <person name="Jorgensen S.L."/>
            <person name="Zaremba-Niedzwiedzka K."/>
            <person name="Martijn J."/>
            <person name="Lind A.E."/>
            <person name="van Eijk R."/>
            <person name="Schleper C."/>
            <person name="Guy L."/>
            <person name="Ettema T.J."/>
        </authorList>
    </citation>
    <scope>NUCLEOTIDE SEQUENCE</scope>
</reference>
<dbReference type="AlphaFoldDB" id="A0A0F9PXI4"/>
<sequence>MFKMKFEEFKIILSELPDKRVMGAQHRYFQAEFKKLDTWFGKYQEIWSEYFALKKE</sequence>
<comment type="caution">
    <text evidence="1">The sequence shown here is derived from an EMBL/GenBank/DDBJ whole genome shotgun (WGS) entry which is preliminary data.</text>
</comment>
<accession>A0A0F9PXI4</accession>
<dbReference type="EMBL" id="LAZR01001974">
    <property type="protein sequence ID" value="KKN36315.1"/>
    <property type="molecule type" value="Genomic_DNA"/>
</dbReference>
<proteinExistence type="predicted"/>
<name>A0A0F9PXI4_9ZZZZ</name>
<organism evidence="1">
    <name type="scientific">marine sediment metagenome</name>
    <dbReference type="NCBI Taxonomy" id="412755"/>
    <lineage>
        <taxon>unclassified sequences</taxon>
        <taxon>metagenomes</taxon>
        <taxon>ecological metagenomes</taxon>
    </lineage>
</organism>
<gene>
    <name evidence="1" type="ORF">LCGC14_0774940</name>
</gene>
<evidence type="ECO:0000313" key="1">
    <source>
        <dbReference type="EMBL" id="KKN36315.1"/>
    </source>
</evidence>
<protein>
    <submittedName>
        <fullName evidence="1">Uncharacterized protein</fullName>
    </submittedName>
</protein>